<dbReference type="AlphaFoldDB" id="A0A381YNC4"/>
<name>A0A381YNC4_9ZZZZ</name>
<keyword evidence="1" id="KW-0472">Membrane</keyword>
<feature type="transmembrane region" description="Helical" evidence="1">
    <location>
        <begin position="21"/>
        <end position="44"/>
    </location>
</feature>
<accession>A0A381YNC4</accession>
<feature type="domain" description="Potassium channel" evidence="2">
    <location>
        <begin position="27"/>
        <end position="77"/>
    </location>
</feature>
<sequence>MSQTQTGSLANRGRAAFKLGALVLLSCTLLFYIAGCLCGMNAGYGKKLWSLSDDKWEFTECLYFSAITLTTIGYTDLLGTEQCAVYRD</sequence>
<protein>
    <recommendedName>
        <fullName evidence="2">Potassium channel domain-containing protein</fullName>
    </recommendedName>
</protein>
<reference evidence="3" key="1">
    <citation type="submission" date="2018-05" db="EMBL/GenBank/DDBJ databases">
        <authorList>
            <person name="Lanie J.A."/>
            <person name="Ng W.-L."/>
            <person name="Kazmierczak K.M."/>
            <person name="Andrzejewski T.M."/>
            <person name="Davidsen T.M."/>
            <person name="Wayne K.J."/>
            <person name="Tettelin H."/>
            <person name="Glass J.I."/>
            <person name="Rusch D."/>
            <person name="Podicherti R."/>
            <person name="Tsui H.-C.T."/>
            <person name="Winkler M.E."/>
        </authorList>
    </citation>
    <scope>NUCLEOTIDE SEQUENCE</scope>
</reference>
<evidence type="ECO:0000259" key="2">
    <source>
        <dbReference type="Pfam" id="PF07885"/>
    </source>
</evidence>
<feature type="non-terminal residue" evidence="3">
    <location>
        <position position="88"/>
    </location>
</feature>
<dbReference type="InterPro" id="IPR013099">
    <property type="entry name" value="K_chnl_dom"/>
</dbReference>
<dbReference type="SUPFAM" id="SSF81324">
    <property type="entry name" value="Voltage-gated potassium channels"/>
    <property type="match status" value="1"/>
</dbReference>
<proteinExistence type="predicted"/>
<evidence type="ECO:0000313" key="3">
    <source>
        <dbReference type="EMBL" id="SVA78449.1"/>
    </source>
</evidence>
<dbReference type="EMBL" id="UINC01018636">
    <property type="protein sequence ID" value="SVA78449.1"/>
    <property type="molecule type" value="Genomic_DNA"/>
</dbReference>
<dbReference type="Gene3D" id="1.10.287.70">
    <property type="match status" value="1"/>
</dbReference>
<gene>
    <name evidence="3" type="ORF">METZ01_LOCUS131303</name>
</gene>
<keyword evidence="1" id="KW-0812">Transmembrane</keyword>
<dbReference type="Pfam" id="PF07885">
    <property type="entry name" value="Ion_trans_2"/>
    <property type="match status" value="1"/>
</dbReference>
<evidence type="ECO:0000256" key="1">
    <source>
        <dbReference type="SAM" id="Phobius"/>
    </source>
</evidence>
<keyword evidence="1" id="KW-1133">Transmembrane helix</keyword>
<organism evidence="3">
    <name type="scientific">marine metagenome</name>
    <dbReference type="NCBI Taxonomy" id="408172"/>
    <lineage>
        <taxon>unclassified sequences</taxon>
        <taxon>metagenomes</taxon>
        <taxon>ecological metagenomes</taxon>
    </lineage>
</organism>